<dbReference type="ExpressionAtlas" id="A0A1D6MP18">
    <property type="expression patterns" value="baseline and differential"/>
</dbReference>
<dbReference type="EMBL" id="CM007649">
    <property type="protein sequence ID" value="ONM30821.1"/>
    <property type="molecule type" value="Genomic_DNA"/>
</dbReference>
<accession>A0A1D6MP18</accession>
<reference evidence="2" key="1">
    <citation type="submission" date="2015-12" db="EMBL/GenBank/DDBJ databases">
        <title>Update maize B73 reference genome by single molecule sequencing technologies.</title>
        <authorList>
            <consortium name="Maize Genome Sequencing Project"/>
            <person name="Ware D."/>
        </authorList>
    </citation>
    <scope>NUCLEOTIDE SEQUENCE [LARGE SCALE GENOMIC DNA]</scope>
    <source>
        <tissue evidence="2">Seedling</tissue>
    </source>
</reference>
<dbReference type="InterPro" id="IPR005024">
    <property type="entry name" value="Snf7_fam"/>
</dbReference>
<name>A0A1D6MP18_MAIZE</name>
<protein>
    <submittedName>
        <fullName evidence="2">SNF7 family protein</fullName>
    </submittedName>
</protein>
<dbReference type="AlphaFoldDB" id="A0A1D6MP18"/>
<dbReference type="GO" id="GO:0007034">
    <property type="term" value="P:vacuolar transport"/>
    <property type="evidence" value="ECO:0007669"/>
    <property type="project" value="InterPro"/>
</dbReference>
<dbReference type="Pfam" id="PF03357">
    <property type="entry name" value="Snf7"/>
    <property type="match status" value="1"/>
</dbReference>
<evidence type="ECO:0000256" key="1">
    <source>
        <dbReference type="SAM" id="MobiDB-lite"/>
    </source>
</evidence>
<feature type="region of interest" description="Disordered" evidence="1">
    <location>
        <begin position="1"/>
        <end position="28"/>
    </location>
</feature>
<proteinExistence type="predicted"/>
<sequence>MKKIFGAKKDKGPPPSIQDATERINKRGETVDEKIKKLDEELARYKEQIRKTRPGPSQEAIKARAIRLLKHKRMSVPYSVSLFRPERVGNHVDVFP</sequence>
<evidence type="ECO:0000313" key="2">
    <source>
        <dbReference type="EMBL" id="ONM30821.1"/>
    </source>
</evidence>
<gene>
    <name evidence="2" type="ORF">ZEAMMB73_Zm00001d040202</name>
</gene>
<organism evidence="2">
    <name type="scientific">Zea mays</name>
    <name type="common">Maize</name>
    <dbReference type="NCBI Taxonomy" id="4577"/>
    <lineage>
        <taxon>Eukaryota</taxon>
        <taxon>Viridiplantae</taxon>
        <taxon>Streptophyta</taxon>
        <taxon>Embryophyta</taxon>
        <taxon>Tracheophyta</taxon>
        <taxon>Spermatophyta</taxon>
        <taxon>Magnoliopsida</taxon>
        <taxon>Liliopsida</taxon>
        <taxon>Poales</taxon>
        <taxon>Poaceae</taxon>
        <taxon>PACMAD clade</taxon>
        <taxon>Panicoideae</taxon>
        <taxon>Andropogonodae</taxon>
        <taxon>Andropogoneae</taxon>
        <taxon>Tripsacinae</taxon>
        <taxon>Zea</taxon>
    </lineage>
</organism>